<evidence type="ECO:0000259" key="4">
    <source>
        <dbReference type="PROSITE" id="PS50093"/>
    </source>
</evidence>
<reference evidence="6 7" key="1">
    <citation type="submission" date="2019-03" db="EMBL/GenBank/DDBJ databases">
        <title>Muricauda SCR12 sp.nov, a marine bacterium isolated from Pacific Ocean:the Okinawa trough.</title>
        <authorList>
            <person name="Liu L."/>
        </authorList>
    </citation>
    <scope>NUCLEOTIDE SEQUENCE [LARGE SCALE GENOMIC DNA]</scope>
    <source>
        <strain evidence="6 7">SCR12</strain>
    </source>
</reference>
<organism evidence="6 7">
    <name type="scientific">Flagellimonas alvinocaridis</name>
    <dbReference type="NCBI Taxonomy" id="2530200"/>
    <lineage>
        <taxon>Bacteria</taxon>
        <taxon>Pseudomonadati</taxon>
        <taxon>Bacteroidota</taxon>
        <taxon>Flavobacteriia</taxon>
        <taxon>Flavobacteriales</taxon>
        <taxon>Flavobacteriaceae</taxon>
        <taxon>Flagellimonas</taxon>
    </lineage>
</organism>
<dbReference type="Pfam" id="PF03382">
    <property type="entry name" value="DUF285"/>
    <property type="match status" value="3"/>
</dbReference>
<dbReference type="InterPro" id="IPR013783">
    <property type="entry name" value="Ig-like_fold"/>
</dbReference>
<dbReference type="CDD" id="cd11304">
    <property type="entry name" value="Cadherin_repeat"/>
    <property type="match status" value="2"/>
</dbReference>
<feature type="domain" description="Cadherin" evidence="5">
    <location>
        <begin position="35"/>
        <end position="136"/>
    </location>
</feature>
<proteinExistence type="predicted"/>
<name>A0A4S8S0Q1_9FLAO</name>
<dbReference type="SUPFAM" id="SSF49313">
    <property type="entry name" value="Cadherin-like"/>
    <property type="match status" value="2"/>
</dbReference>
<dbReference type="PRINTS" id="PR00205">
    <property type="entry name" value="CADHERIN"/>
</dbReference>
<feature type="chain" id="PRO_5021035025" evidence="3">
    <location>
        <begin position="21"/>
        <end position="705"/>
    </location>
</feature>
<dbReference type="GO" id="GO:0007156">
    <property type="term" value="P:homophilic cell adhesion via plasma membrane adhesion molecules"/>
    <property type="evidence" value="ECO:0007669"/>
    <property type="project" value="InterPro"/>
</dbReference>
<dbReference type="PROSITE" id="PS51257">
    <property type="entry name" value="PROKAR_LIPOPROTEIN"/>
    <property type="match status" value="1"/>
</dbReference>
<feature type="signal peptide" evidence="3">
    <location>
        <begin position="1"/>
        <end position="20"/>
    </location>
</feature>
<dbReference type="InterPro" id="IPR015919">
    <property type="entry name" value="Cadherin-like_sf"/>
</dbReference>
<dbReference type="InterPro" id="IPR011889">
    <property type="entry name" value="Liste_lipo_26"/>
</dbReference>
<protein>
    <submittedName>
        <fullName evidence="6">BspA family leucine-rich repeat surface protein</fullName>
    </submittedName>
</protein>
<feature type="domain" description="Cadherin" evidence="5">
    <location>
        <begin position="137"/>
        <end position="237"/>
    </location>
</feature>
<dbReference type="AlphaFoldDB" id="A0A4S8S0Q1"/>
<dbReference type="Pfam" id="PF00028">
    <property type="entry name" value="Cadherin"/>
    <property type="match status" value="2"/>
</dbReference>
<keyword evidence="2" id="KW-1133">Transmembrane helix</keyword>
<dbReference type="Proteomes" id="UP000310406">
    <property type="component" value="Unassembled WGS sequence"/>
</dbReference>
<dbReference type="OrthoDB" id="9813840at2"/>
<dbReference type="InterPro" id="IPR005046">
    <property type="entry name" value="DUF285"/>
</dbReference>
<dbReference type="PANTHER" id="PTHR24026:SF126">
    <property type="entry name" value="PROTOCADHERIN FAT 4"/>
    <property type="match status" value="1"/>
</dbReference>
<evidence type="ECO:0000313" key="6">
    <source>
        <dbReference type="EMBL" id="THV60334.1"/>
    </source>
</evidence>
<sequence>MKLKNLFYASLLALAIISCSKDDGPDISNNNTPVITDPKTFNVPENIDDVYVIGTIKATDADEEDTLEFSISANSDALFEITKTGSLSLANGKSLDFATKSQHIISVSVSDGEDSAKANITINVTEVDENNGTPSFNEASYVYQVDENIGSGVVFGTLTANDPESDPLEFLITENDNELFAITPQGSLSVAEGKNLDFETSEQHIITVGVTDGNTTTTIQVTINVTDDGKLADDPRSFVTTWSVVNGGLDIEIGLNQAYNDYDFEIDWGDGHTEVVISNADLTHSYEAPGDYTVAIMGAFLAIKMSNSSTKHRLVGIEQWGTTVWQSMEKAFFDCISLKNYNVTDTPNLSQVTIYDDAFAGATNFNGNLNNWDVSKAISMAGMFSNANSFNSDLDNWNVGNVSDMSYMFSGASAFNGNISSWNVEKVTTMARMFDGASSFNGAIGGWTTTELASIESMFSDAIVFNQDLNWDTSKVTNMERTFIGAIAFNGNIGSWDTGLVETMEAMFDTATSFNQDIGNWNTESVINMNAMFSNATSFNQDLNTSLDLSAWNVENVTDMENMFNNAIAFNGNISDWNTGKVTTMRAMFQGADNGSAFNGDITGWDTSQVTTMMSMFNDATLFNRDLGDWNIENVTSMAFMLSNSGLSTFAYDGTLIGWSAQNIQAPSLTATGLQYCDVPEVNAARQTLNDKGMNISGDNAVPCF</sequence>
<dbReference type="SMART" id="SM00112">
    <property type="entry name" value="CA"/>
    <property type="match status" value="2"/>
</dbReference>
<evidence type="ECO:0000256" key="3">
    <source>
        <dbReference type="SAM" id="SignalP"/>
    </source>
</evidence>
<dbReference type="PANTHER" id="PTHR24026">
    <property type="entry name" value="FAT ATYPICAL CADHERIN-RELATED"/>
    <property type="match status" value="1"/>
</dbReference>
<dbReference type="GO" id="GO:0005886">
    <property type="term" value="C:plasma membrane"/>
    <property type="evidence" value="ECO:0007669"/>
    <property type="project" value="UniProtKB-SubCell"/>
</dbReference>
<dbReference type="PROSITE" id="PS50268">
    <property type="entry name" value="CADHERIN_2"/>
    <property type="match status" value="2"/>
</dbReference>
<evidence type="ECO:0000259" key="5">
    <source>
        <dbReference type="PROSITE" id="PS50268"/>
    </source>
</evidence>
<keyword evidence="2" id="KW-0472">Membrane</keyword>
<keyword evidence="3" id="KW-0732">Signal</keyword>
<evidence type="ECO:0000256" key="1">
    <source>
        <dbReference type="ARBA" id="ARBA00022692"/>
    </source>
</evidence>
<dbReference type="GO" id="GO:0005509">
    <property type="term" value="F:calcium ion binding"/>
    <property type="evidence" value="ECO:0007669"/>
    <property type="project" value="InterPro"/>
</dbReference>
<dbReference type="InterPro" id="IPR000601">
    <property type="entry name" value="PKD_dom"/>
</dbReference>
<dbReference type="SUPFAM" id="SSF49299">
    <property type="entry name" value="PKD domain"/>
    <property type="match status" value="1"/>
</dbReference>
<comment type="caution">
    <text evidence="6">The sequence shown here is derived from an EMBL/GenBank/DDBJ whole genome shotgun (WGS) entry which is preliminary data.</text>
</comment>
<keyword evidence="7" id="KW-1185">Reference proteome</keyword>
<dbReference type="InterPro" id="IPR035986">
    <property type="entry name" value="PKD_dom_sf"/>
</dbReference>
<dbReference type="NCBIfam" id="TIGR02167">
    <property type="entry name" value="Liste_lipo_26"/>
    <property type="match status" value="7"/>
</dbReference>
<evidence type="ECO:0000313" key="7">
    <source>
        <dbReference type="Proteomes" id="UP000310406"/>
    </source>
</evidence>
<keyword evidence="1" id="KW-0812">Transmembrane</keyword>
<dbReference type="EMBL" id="SNTZ01000002">
    <property type="protein sequence ID" value="THV60334.1"/>
    <property type="molecule type" value="Genomic_DNA"/>
</dbReference>
<evidence type="ECO:0000256" key="2">
    <source>
        <dbReference type="ARBA" id="ARBA00022989"/>
    </source>
</evidence>
<dbReference type="RefSeq" id="WP_136565915.1">
    <property type="nucleotide sequence ID" value="NZ_SNTZ01000002.1"/>
</dbReference>
<feature type="domain" description="PKD" evidence="4">
    <location>
        <begin position="234"/>
        <end position="296"/>
    </location>
</feature>
<gene>
    <name evidence="6" type="ORF">EZV76_07195</name>
</gene>
<dbReference type="PROSITE" id="PS50093">
    <property type="entry name" value="PKD"/>
    <property type="match status" value="1"/>
</dbReference>
<accession>A0A4S8S0Q1</accession>
<dbReference type="InterPro" id="IPR002126">
    <property type="entry name" value="Cadherin-like_dom"/>
</dbReference>
<dbReference type="Gene3D" id="2.60.40.10">
    <property type="entry name" value="Immunoglobulins"/>
    <property type="match status" value="1"/>
</dbReference>
<dbReference type="Gene3D" id="2.60.40.60">
    <property type="entry name" value="Cadherins"/>
    <property type="match status" value="2"/>
</dbReference>